<dbReference type="Pfam" id="PF02875">
    <property type="entry name" value="Mur_ligase_C"/>
    <property type="match status" value="1"/>
</dbReference>
<dbReference type="UniPathway" id="UPA00219"/>
<evidence type="ECO:0000259" key="9">
    <source>
        <dbReference type="Pfam" id="PF01225"/>
    </source>
</evidence>
<dbReference type="SUPFAM" id="SSF53623">
    <property type="entry name" value="MurD-like peptide ligases, catalytic domain"/>
    <property type="match status" value="1"/>
</dbReference>
<comment type="caution">
    <text evidence="7">Lacks conserved residue(s) required for the propagation of feature annotation.</text>
</comment>
<evidence type="ECO:0000256" key="7">
    <source>
        <dbReference type="HAMAP-Rule" id="MF_00208"/>
    </source>
</evidence>
<organism evidence="13 15">
    <name type="scientific">Flavobacterium lindanitolerans</name>
    <dbReference type="NCBI Taxonomy" id="428988"/>
    <lineage>
        <taxon>Bacteria</taxon>
        <taxon>Pseudomonadati</taxon>
        <taxon>Bacteroidota</taxon>
        <taxon>Flavobacteriia</taxon>
        <taxon>Flavobacteriales</taxon>
        <taxon>Flavobacteriaceae</taxon>
        <taxon>Flavobacterium</taxon>
    </lineage>
</organism>
<reference evidence="13 15" key="2">
    <citation type="submission" date="2018-10" db="EMBL/GenBank/DDBJ databases">
        <title>Genomic Encyclopedia of Archaeal and Bacterial Type Strains, Phase II (KMG-II): from individual species to whole genera.</title>
        <authorList>
            <person name="Goeker M."/>
        </authorList>
    </citation>
    <scope>NUCLEOTIDE SEQUENCE [LARGE SCALE GENOMIC DNA]</scope>
    <source>
        <strain evidence="13 15">DSM 21886</strain>
    </source>
</reference>
<evidence type="ECO:0000256" key="5">
    <source>
        <dbReference type="ARBA" id="ARBA00023306"/>
    </source>
</evidence>
<dbReference type="HAMAP" id="MF_00208">
    <property type="entry name" value="MurE"/>
    <property type="match status" value="1"/>
</dbReference>
<feature type="binding site" evidence="7">
    <location>
        <position position="460"/>
    </location>
    <ligand>
        <name>meso-2,6-diaminopimelate</name>
        <dbReference type="ChEBI" id="CHEBI:57791"/>
    </ligand>
</feature>
<feature type="binding site" evidence="7">
    <location>
        <begin position="154"/>
        <end position="155"/>
    </location>
    <ligand>
        <name>UDP-N-acetyl-alpha-D-muramoyl-L-alanyl-D-glutamate</name>
        <dbReference type="ChEBI" id="CHEBI:83900"/>
    </ligand>
</feature>
<protein>
    <recommendedName>
        <fullName evidence="7">UDP-N-acetylmuramoyl-L-alanyl-D-glutamate--2,6-diaminopimelate ligase</fullName>
        <ecNumber evidence="7">6.3.2.13</ecNumber>
    </recommendedName>
    <alternativeName>
        <fullName evidence="7">Meso-A2pm-adding enzyme</fullName>
    </alternativeName>
    <alternativeName>
        <fullName evidence="7">Meso-diaminopimelate-adding enzyme</fullName>
    </alternativeName>
    <alternativeName>
        <fullName evidence="7">UDP-MurNAc-L-Ala-D-Glu:meso-diaminopimelate ligase</fullName>
    </alternativeName>
    <alternativeName>
        <fullName evidence="7">UDP-MurNAc-tripeptide synthetase</fullName>
    </alternativeName>
    <alternativeName>
        <fullName evidence="7">UDP-N-acetylmuramyl-tripeptide synthetase</fullName>
    </alternativeName>
</protein>
<dbReference type="InterPro" id="IPR036565">
    <property type="entry name" value="Mur-like_cat_sf"/>
</dbReference>
<dbReference type="RefSeq" id="WP_180326401.1">
    <property type="nucleotide sequence ID" value="NZ_PJND01000007.1"/>
</dbReference>
<feature type="binding site" evidence="7">
    <location>
        <position position="187"/>
    </location>
    <ligand>
        <name>UDP-N-acetyl-alpha-D-muramoyl-L-alanyl-D-glutamate</name>
        <dbReference type="ChEBI" id="CHEBI:83900"/>
    </ligand>
</feature>
<keyword evidence="7" id="KW-0547">Nucleotide-binding</keyword>
<dbReference type="SUPFAM" id="SSF63418">
    <property type="entry name" value="MurE/MurF N-terminal domain"/>
    <property type="match status" value="1"/>
</dbReference>
<dbReference type="Gene3D" id="3.90.190.20">
    <property type="entry name" value="Mur ligase, C-terminal domain"/>
    <property type="match status" value="1"/>
</dbReference>
<comment type="function">
    <text evidence="7">Catalyzes the addition of meso-diaminopimelic acid to the nucleotide precursor UDP-N-acetylmuramoyl-L-alanyl-D-glutamate (UMAG) in the biosynthesis of bacterial cell-wall peptidoglycan.</text>
</comment>
<dbReference type="GO" id="GO:0000287">
    <property type="term" value="F:magnesium ion binding"/>
    <property type="evidence" value="ECO:0007669"/>
    <property type="project" value="UniProtKB-UniRule"/>
</dbReference>
<dbReference type="Gene3D" id="3.40.1190.10">
    <property type="entry name" value="Mur-like, catalytic domain"/>
    <property type="match status" value="1"/>
</dbReference>
<dbReference type="InterPro" id="IPR013221">
    <property type="entry name" value="Mur_ligase_cen"/>
</dbReference>
<evidence type="ECO:0000256" key="1">
    <source>
        <dbReference type="ARBA" id="ARBA00005898"/>
    </source>
</evidence>
<dbReference type="SUPFAM" id="SSF53244">
    <property type="entry name" value="MurD-like peptide ligases, peptide-binding domain"/>
    <property type="match status" value="1"/>
</dbReference>
<evidence type="ECO:0000313" key="12">
    <source>
        <dbReference type="EMBL" id="PKW29449.1"/>
    </source>
</evidence>
<feature type="binding site" evidence="7">
    <location>
        <position position="31"/>
    </location>
    <ligand>
        <name>UDP-N-acetyl-alpha-D-muramoyl-L-alanyl-D-glutamate</name>
        <dbReference type="ChEBI" id="CHEBI:83900"/>
    </ligand>
</feature>
<comment type="PTM">
    <text evidence="7">Carboxylation is probably crucial for Mg(2+) binding and, consequently, for the gamma-phosphate positioning of ATP.</text>
</comment>
<keyword evidence="14" id="KW-1185">Reference proteome</keyword>
<comment type="catalytic activity">
    <reaction evidence="7">
        <text>UDP-N-acetyl-alpha-D-muramoyl-L-alanyl-D-glutamate + meso-2,6-diaminopimelate + ATP = UDP-N-acetyl-alpha-D-muramoyl-L-alanyl-gamma-D-glutamyl-meso-2,6-diaminopimelate + ADP + phosphate + H(+)</text>
        <dbReference type="Rhea" id="RHEA:23676"/>
        <dbReference type="ChEBI" id="CHEBI:15378"/>
        <dbReference type="ChEBI" id="CHEBI:30616"/>
        <dbReference type="ChEBI" id="CHEBI:43474"/>
        <dbReference type="ChEBI" id="CHEBI:57791"/>
        <dbReference type="ChEBI" id="CHEBI:83900"/>
        <dbReference type="ChEBI" id="CHEBI:83905"/>
        <dbReference type="ChEBI" id="CHEBI:456216"/>
        <dbReference type="EC" id="6.3.2.13"/>
    </reaction>
</comment>
<dbReference type="EMBL" id="RCCB01000010">
    <property type="protein sequence ID" value="RLJ35050.1"/>
    <property type="molecule type" value="Genomic_DNA"/>
</dbReference>
<dbReference type="NCBIfam" id="TIGR01085">
    <property type="entry name" value="murE"/>
    <property type="match status" value="1"/>
</dbReference>
<evidence type="ECO:0000256" key="3">
    <source>
        <dbReference type="ARBA" id="ARBA00022960"/>
    </source>
</evidence>
<feature type="modified residue" description="N6-carboxylysine" evidence="7">
    <location>
        <position position="221"/>
    </location>
</feature>
<gene>
    <name evidence="7" type="primary">murE</name>
    <name evidence="12" type="ORF">B0G92_1085</name>
    <name evidence="13" type="ORF">CLV50_0419</name>
</gene>
<dbReference type="EC" id="6.3.2.13" evidence="7"/>
<evidence type="ECO:0000256" key="2">
    <source>
        <dbReference type="ARBA" id="ARBA00022618"/>
    </source>
</evidence>
<dbReference type="Pfam" id="PF01225">
    <property type="entry name" value="Mur_ligase"/>
    <property type="match status" value="1"/>
</dbReference>
<feature type="domain" description="Mur ligase central" evidence="11">
    <location>
        <begin position="110"/>
        <end position="302"/>
    </location>
</feature>
<accession>A0A497UVP4</accession>
<keyword evidence="7" id="KW-0460">Magnesium</keyword>
<evidence type="ECO:0000313" key="13">
    <source>
        <dbReference type="EMBL" id="RLJ35050.1"/>
    </source>
</evidence>
<comment type="subcellular location">
    <subcellularLocation>
        <location evidence="7 8">Cytoplasm</location>
    </subcellularLocation>
</comment>
<dbReference type="GO" id="GO:0008360">
    <property type="term" value="P:regulation of cell shape"/>
    <property type="evidence" value="ECO:0007669"/>
    <property type="project" value="UniProtKB-KW"/>
</dbReference>
<keyword evidence="4 7" id="KW-0573">Peptidoglycan synthesis</keyword>
<dbReference type="InterPro" id="IPR035911">
    <property type="entry name" value="MurE/MurF_N"/>
</dbReference>
<dbReference type="GO" id="GO:0005524">
    <property type="term" value="F:ATP binding"/>
    <property type="evidence" value="ECO:0007669"/>
    <property type="project" value="UniProtKB-UniRule"/>
</dbReference>
<keyword evidence="7 13" id="KW-0436">Ligase</keyword>
<feature type="binding site" evidence="7">
    <location>
        <position position="456"/>
    </location>
    <ligand>
        <name>meso-2,6-diaminopimelate</name>
        <dbReference type="ChEBI" id="CHEBI:57791"/>
    </ligand>
</feature>
<dbReference type="Gene3D" id="3.40.1390.10">
    <property type="entry name" value="MurE/MurF, N-terminal domain"/>
    <property type="match status" value="1"/>
</dbReference>
<evidence type="ECO:0000259" key="10">
    <source>
        <dbReference type="Pfam" id="PF02875"/>
    </source>
</evidence>
<dbReference type="GO" id="GO:0005737">
    <property type="term" value="C:cytoplasm"/>
    <property type="evidence" value="ECO:0007669"/>
    <property type="project" value="UniProtKB-SubCell"/>
</dbReference>
<dbReference type="EMBL" id="PJND01000007">
    <property type="protein sequence ID" value="PKW29449.1"/>
    <property type="molecule type" value="Genomic_DNA"/>
</dbReference>
<keyword evidence="7" id="KW-0067">ATP-binding</keyword>
<evidence type="ECO:0000313" key="14">
    <source>
        <dbReference type="Proteomes" id="UP000233767"/>
    </source>
</evidence>
<feature type="binding site" evidence="7">
    <location>
        <position position="189"/>
    </location>
    <ligand>
        <name>UDP-N-acetyl-alpha-D-muramoyl-L-alanyl-D-glutamate</name>
        <dbReference type="ChEBI" id="CHEBI:83900"/>
    </ligand>
</feature>
<sequence>MIILKDILYKVAIEAVKGSTEIAINAINFDSRKIENNDVFIAIRGTVADGHEYIETAISKGAIAIICDTFPENIVSGVTYVQVKDTNRALAFIASNYYGNPSANLKLVGITGTNGKTTIASLLYQLFKKAGYKVGLLSTVKNVVDDVEYKSMLTTSDSITINKFLKEMNDVGVEYCFMEVSSHGIAQKRTEGLQFAGGVFTNLSHDHLDYHKTFAEYRDVKKTFFDQLPKGAFALVNIDDKNGPVMLQNTNAKKLTYALKSYADYRAQILENQLSGLLLKINEQEVWVRLIGNFNAYNLLAIYGTAVELGLDTMEVLRLLSELESVSGRFQYIVSKGNITAVVDYAHTPDALENVLKTIDDIRTKNEQLITIVGCGGDRDKTKRPIMANIASTLSDKAILTSDNPRTEDPEAIILEMEKGVEPQNYKKTLAIVDRKQAIKTACQLAQPKDIILIAGKGHETYQEINGVRYDFDDMKIVTELLEQLNK</sequence>
<evidence type="ECO:0000256" key="6">
    <source>
        <dbReference type="ARBA" id="ARBA00023316"/>
    </source>
</evidence>
<dbReference type="Proteomes" id="UP000233767">
    <property type="component" value="Unassembled WGS sequence"/>
</dbReference>
<reference evidence="12 14" key="1">
    <citation type="submission" date="2017-12" db="EMBL/GenBank/DDBJ databases">
        <title>Genomic Encyclopedia of Type Strains, Phase III (KMG-III): the genomes of soil and plant-associated and newly described type strains.</title>
        <authorList>
            <person name="Whitman W."/>
        </authorList>
    </citation>
    <scope>NUCLEOTIDE SEQUENCE [LARGE SCALE GENOMIC DNA]</scope>
    <source>
        <strain evidence="12 14">IP-10</strain>
    </source>
</reference>
<keyword evidence="6 7" id="KW-0961">Cell wall biogenesis/degradation</keyword>
<feature type="short sequence motif" description="Meso-diaminopimelate recognition motif" evidence="7">
    <location>
        <begin position="403"/>
        <end position="406"/>
    </location>
</feature>
<feature type="domain" description="Mur ligase N-terminal catalytic" evidence="9">
    <location>
        <begin position="24"/>
        <end position="98"/>
    </location>
</feature>
<keyword evidence="7" id="KW-0963">Cytoplasm</keyword>
<evidence type="ECO:0000259" key="11">
    <source>
        <dbReference type="Pfam" id="PF08245"/>
    </source>
</evidence>
<comment type="pathway">
    <text evidence="7 8">Cell wall biogenesis; peptidoglycan biosynthesis.</text>
</comment>
<feature type="binding site" evidence="7">
    <location>
        <position position="379"/>
    </location>
    <ligand>
        <name>meso-2,6-diaminopimelate</name>
        <dbReference type="ChEBI" id="CHEBI:57791"/>
    </ligand>
</feature>
<evidence type="ECO:0000256" key="4">
    <source>
        <dbReference type="ARBA" id="ARBA00022984"/>
    </source>
</evidence>
<feature type="binding site" evidence="7">
    <location>
        <begin position="112"/>
        <end position="118"/>
    </location>
    <ligand>
        <name>ATP</name>
        <dbReference type="ChEBI" id="CHEBI:30616"/>
    </ligand>
</feature>
<comment type="similarity">
    <text evidence="1 7">Belongs to the MurCDEF family. MurE subfamily.</text>
</comment>
<dbReference type="Proteomes" id="UP000275027">
    <property type="component" value="Unassembled WGS sequence"/>
</dbReference>
<dbReference type="PANTHER" id="PTHR23135:SF4">
    <property type="entry name" value="UDP-N-ACETYLMURAMOYL-L-ALANYL-D-GLUTAMATE--2,6-DIAMINOPIMELATE LIGASE MURE HOMOLOG, CHLOROPLASTIC"/>
    <property type="match status" value="1"/>
</dbReference>
<keyword evidence="2 7" id="KW-0132">Cell division</keyword>
<evidence type="ECO:0000313" key="15">
    <source>
        <dbReference type="Proteomes" id="UP000275027"/>
    </source>
</evidence>
<evidence type="ECO:0000256" key="8">
    <source>
        <dbReference type="RuleBase" id="RU004135"/>
    </source>
</evidence>
<dbReference type="GO" id="GO:0009252">
    <property type="term" value="P:peptidoglycan biosynthetic process"/>
    <property type="evidence" value="ECO:0007669"/>
    <property type="project" value="UniProtKB-UniRule"/>
</dbReference>
<feature type="binding site" evidence="7">
    <location>
        <position position="181"/>
    </location>
    <ligand>
        <name>UDP-N-acetyl-alpha-D-muramoyl-L-alanyl-D-glutamate</name>
        <dbReference type="ChEBI" id="CHEBI:83900"/>
    </ligand>
</feature>
<dbReference type="NCBIfam" id="NF001126">
    <property type="entry name" value="PRK00139.1-4"/>
    <property type="match status" value="1"/>
</dbReference>
<dbReference type="InterPro" id="IPR036615">
    <property type="entry name" value="Mur_ligase_C_dom_sf"/>
</dbReference>
<name>A0A497UVP4_9FLAO</name>
<comment type="caution">
    <text evidence="13">The sequence shown here is derived from an EMBL/GenBank/DDBJ whole genome shotgun (WGS) entry which is preliminary data.</text>
</comment>
<dbReference type="GO" id="GO:0071555">
    <property type="term" value="P:cell wall organization"/>
    <property type="evidence" value="ECO:0007669"/>
    <property type="project" value="UniProtKB-KW"/>
</dbReference>
<dbReference type="InterPro" id="IPR005761">
    <property type="entry name" value="UDP-N-AcMur-Glu-dNH2Pim_ligase"/>
</dbReference>
<feature type="domain" description="Mur ligase C-terminal" evidence="10">
    <location>
        <begin position="328"/>
        <end position="458"/>
    </location>
</feature>
<dbReference type="Pfam" id="PF08245">
    <property type="entry name" value="Mur_ligase_M"/>
    <property type="match status" value="1"/>
</dbReference>
<keyword evidence="5 7" id="KW-0131">Cell cycle</keyword>
<proteinExistence type="inferred from homology"/>
<dbReference type="GO" id="GO:0008765">
    <property type="term" value="F:UDP-N-acetylmuramoylalanyl-D-glutamate-2,6-diaminopimelate ligase activity"/>
    <property type="evidence" value="ECO:0007669"/>
    <property type="project" value="UniProtKB-UniRule"/>
</dbReference>
<comment type="cofactor">
    <cofactor evidence="7">
        <name>Mg(2+)</name>
        <dbReference type="ChEBI" id="CHEBI:18420"/>
    </cofactor>
</comment>
<dbReference type="AlphaFoldDB" id="A0A497UVP4"/>
<dbReference type="InterPro" id="IPR004101">
    <property type="entry name" value="Mur_ligase_C"/>
</dbReference>
<dbReference type="InterPro" id="IPR000713">
    <property type="entry name" value="Mur_ligase_N"/>
</dbReference>
<keyword evidence="3 7" id="KW-0133">Cell shape</keyword>
<dbReference type="PANTHER" id="PTHR23135">
    <property type="entry name" value="MUR LIGASE FAMILY MEMBER"/>
    <property type="match status" value="1"/>
</dbReference>
<dbReference type="GO" id="GO:0051301">
    <property type="term" value="P:cell division"/>
    <property type="evidence" value="ECO:0007669"/>
    <property type="project" value="UniProtKB-KW"/>
</dbReference>
<feature type="binding site" evidence="7">
    <location>
        <begin position="403"/>
        <end position="406"/>
    </location>
    <ligand>
        <name>meso-2,6-diaminopimelate</name>
        <dbReference type="ChEBI" id="CHEBI:57791"/>
    </ligand>
</feature>